<evidence type="ECO:0000256" key="5">
    <source>
        <dbReference type="ARBA" id="ARBA00023186"/>
    </source>
</evidence>
<dbReference type="Gene3D" id="1.10.287.110">
    <property type="entry name" value="DnaJ domain"/>
    <property type="match status" value="1"/>
</dbReference>
<dbReference type="GO" id="GO:0006457">
    <property type="term" value="P:protein folding"/>
    <property type="evidence" value="ECO:0007669"/>
    <property type="project" value="InterPro"/>
</dbReference>
<keyword evidence="2 7" id="KW-0812">Transmembrane</keyword>
<evidence type="ECO:0000313" key="10">
    <source>
        <dbReference type="Proteomes" id="UP001174909"/>
    </source>
</evidence>
<gene>
    <name evidence="9" type="ORF">GBAR_LOCUS27785</name>
</gene>
<evidence type="ECO:0000256" key="4">
    <source>
        <dbReference type="ARBA" id="ARBA00023136"/>
    </source>
</evidence>
<comment type="similarity">
    <text evidence="6">Belongs to the DNAJC25 family.</text>
</comment>
<dbReference type="Proteomes" id="UP001174909">
    <property type="component" value="Unassembled WGS sequence"/>
</dbReference>
<dbReference type="Pfam" id="PF00226">
    <property type="entry name" value="DnaJ"/>
    <property type="match status" value="1"/>
</dbReference>
<dbReference type="InterPro" id="IPR036869">
    <property type="entry name" value="J_dom_sf"/>
</dbReference>
<dbReference type="PANTHER" id="PTHR44176:SF1">
    <property type="entry name" value="DNAJ HOMOLOG SUBFAMILY C MEMBER 25"/>
    <property type="match status" value="1"/>
</dbReference>
<keyword evidence="5" id="KW-0143">Chaperone</keyword>
<dbReference type="AlphaFoldDB" id="A0AA35X9N6"/>
<dbReference type="InterPro" id="IPR044632">
    <property type="entry name" value="DNAJC25-like"/>
</dbReference>
<accession>A0AA35X9N6</accession>
<comment type="caution">
    <text evidence="9">The sequence shown here is derived from an EMBL/GenBank/DDBJ whole genome shotgun (WGS) entry which is preliminary data.</text>
</comment>
<keyword evidence="4 7" id="KW-0472">Membrane</keyword>
<keyword evidence="10" id="KW-1185">Reference proteome</keyword>
<evidence type="ECO:0000256" key="7">
    <source>
        <dbReference type="SAM" id="Phobius"/>
    </source>
</evidence>
<sequence>MPVASWGRPKDATSTILTAAKMKVFVALLLLLVGSAHGLIEGLYCGTRNCYEVLDVDRGTEAAEIRRAYRKLAIQYHPDKNKSPDAHEKFLEITTAYDVLKDEEERANYDYMLDNPDEVYSHYYHYYRRRVAPKVDVRIVIAVTITVISVVQYIGWSHSYNAALSAALRMPHYRTRAKGIARERGLLDRKKKGVLKEDLKAEEEATLRSILEENIDVVGGYSKPQVWDVLWFTIVFSPYWGVMYGIWKAKWVWRYRVKGQDYSEEDREYITRKRLKLSENHWKAMPEEKRSELLERELWVEANFNQYKTEQEDEMKTKLASSGKYKMYRRYMKNNKNRMTFED</sequence>
<evidence type="ECO:0000256" key="1">
    <source>
        <dbReference type="ARBA" id="ARBA00004141"/>
    </source>
</evidence>
<evidence type="ECO:0000256" key="2">
    <source>
        <dbReference type="ARBA" id="ARBA00022692"/>
    </source>
</evidence>
<comment type="subcellular location">
    <subcellularLocation>
        <location evidence="1">Membrane</location>
        <topology evidence="1">Multi-pass membrane protein</topology>
    </subcellularLocation>
</comment>
<dbReference type="GO" id="GO:0005789">
    <property type="term" value="C:endoplasmic reticulum membrane"/>
    <property type="evidence" value="ECO:0007669"/>
    <property type="project" value="TreeGrafter"/>
</dbReference>
<name>A0AA35X9N6_GEOBA</name>
<feature type="transmembrane region" description="Helical" evidence="7">
    <location>
        <begin position="229"/>
        <end position="247"/>
    </location>
</feature>
<dbReference type="PANTHER" id="PTHR44176">
    <property type="entry name" value="DNAJ HOMOLOG SUBFAMILY C MEMBER 25"/>
    <property type="match status" value="1"/>
</dbReference>
<dbReference type="InterPro" id="IPR001623">
    <property type="entry name" value="DnaJ_domain"/>
</dbReference>
<keyword evidence="3 7" id="KW-1133">Transmembrane helix</keyword>
<proteinExistence type="inferred from homology"/>
<evidence type="ECO:0000259" key="8">
    <source>
        <dbReference type="PROSITE" id="PS50076"/>
    </source>
</evidence>
<protein>
    <submittedName>
        <fullName evidence="9">DnaJ homolog subfamily C member 25</fullName>
    </submittedName>
</protein>
<evidence type="ECO:0000256" key="3">
    <source>
        <dbReference type="ARBA" id="ARBA00022989"/>
    </source>
</evidence>
<dbReference type="FunFam" id="1.10.287.110:FF:000036">
    <property type="entry name" value="dnaJ homolog subfamily C member 25"/>
    <property type="match status" value="1"/>
</dbReference>
<evidence type="ECO:0000313" key="9">
    <source>
        <dbReference type="EMBL" id="CAI8050633.1"/>
    </source>
</evidence>
<dbReference type="EMBL" id="CASHTH010003881">
    <property type="protein sequence ID" value="CAI8050633.1"/>
    <property type="molecule type" value="Genomic_DNA"/>
</dbReference>
<evidence type="ECO:0000256" key="6">
    <source>
        <dbReference type="ARBA" id="ARBA00024193"/>
    </source>
</evidence>
<dbReference type="SMART" id="SM00271">
    <property type="entry name" value="DnaJ"/>
    <property type="match status" value="1"/>
</dbReference>
<dbReference type="SUPFAM" id="SSF46565">
    <property type="entry name" value="Chaperone J-domain"/>
    <property type="match status" value="1"/>
</dbReference>
<organism evidence="9 10">
    <name type="scientific">Geodia barretti</name>
    <name type="common">Barrett's horny sponge</name>
    <dbReference type="NCBI Taxonomy" id="519541"/>
    <lineage>
        <taxon>Eukaryota</taxon>
        <taxon>Metazoa</taxon>
        <taxon>Porifera</taxon>
        <taxon>Demospongiae</taxon>
        <taxon>Heteroscleromorpha</taxon>
        <taxon>Tetractinellida</taxon>
        <taxon>Astrophorina</taxon>
        <taxon>Geodiidae</taxon>
        <taxon>Geodia</taxon>
    </lineage>
</organism>
<dbReference type="PRINTS" id="PR00625">
    <property type="entry name" value="JDOMAIN"/>
</dbReference>
<feature type="domain" description="J" evidence="8">
    <location>
        <begin position="49"/>
        <end position="113"/>
    </location>
</feature>
<dbReference type="PROSITE" id="PS50076">
    <property type="entry name" value="DNAJ_2"/>
    <property type="match status" value="1"/>
</dbReference>
<reference evidence="9" key="1">
    <citation type="submission" date="2023-03" db="EMBL/GenBank/DDBJ databases">
        <authorList>
            <person name="Steffen K."/>
            <person name="Cardenas P."/>
        </authorList>
    </citation>
    <scope>NUCLEOTIDE SEQUENCE</scope>
</reference>
<dbReference type="CDD" id="cd06257">
    <property type="entry name" value="DnaJ"/>
    <property type="match status" value="1"/>
</dbReference>